<evidence type="ECO:0000256" key="12">
    <source>
        <dbReference type="ARBA" id="ARBA00023204"/>
    </source>
</evidence>
<keyword evidence="4" id="KW-0540">Nuclease</keyword>
<feature type="compositionally biased region" description="Polar residues" evidence="14">
    <location>
        <begin position="437"/>
        <end position="453"/>
    </location>
</feature>
<dbReference type="Gene3D" id="3.40.50.1010">
    <property type="entry name" value="5'-nuclease"/>
    <property type="match status" value="1"/>
</dbReference>
<feature type="domain" description="XPG N-terminal" evidence="16">
    <location>
        <begin position="1"/>
        <end position="99"/>
    </location>
</feature>
<evidence type="ECO:0000256" key="13">
    <source>
        <dbReference type="ARBA" id="ARBA00023242"/>
    </source>
</evidence>
<dbReference type="Pfam" id="PF00867">
    <property type="entry name" value="XPG_I"/>
    <property type="match status" value="1"/>
</dbReference>
<keyword evidence="5" id="KW-0479">Metal-binding</keyword>
<feature type="domain" description="XPG-I" evidence="15">
    <location>
        <begin position="138"/>
        <end position="208"/>
    </location>
</feature>
<evidence type="ECO:0000313" key="17">
    <source>
        <dbReference type="EMBL" id="KAK0517261.1"/>
    </source>
</evidence>
<keyword evidence="6" id="KW-0227">DNA damage</keyword>
<keyword evidence="11" id="KW-0238">DNA-binding</keyword>
<organism evidence="17 18">
    <name type="scientific">Cladonia borealis</name>
    <dbReference type="NCBI Taxonomy" id="184061"/>
    <lineage>
        <taxon>Eukaryota</taxon>
        <taxon>Fungi</taxon>
        <taxon>Dikarya</taxon>
        <taxon>Ascomycota</taxon>
        <taxon>Pezizomycotina</taxon>
        <taxon>Lecanoromycetes</taxon>
        <taxon>OSLEUM clade</taxon>
        <taxon>Lecanoromycetidae</taxon>
        <taxon>Lecanorales</taxon>
        <taxon>Lecanorineae</taxon>
        <taxon>Cladoniaceae</taxon>
        <taxon>Cladonia</taxon>
    </lineage>
</organism>
<dbReference type="InterPro" id="IPR006084">
    <property type="entry name" value="XPG/Rad2"/>
</dbReference>
<accession>A0AA39RAJ7</accession>
<dbReference type="InterPro" id="IPR006085">
    <property type="entry name" value="XPG_DNA_repair_N"/>
</dbReference>
<dbReference type="FunFam" id="1.10.150.20:FF:000011">
    <property type="entry name" value="exonuclease 1"/>
    <property type="match status" value="1"/>
</dbReference>
<feature type="region of interest" description="Disordered" evidence="14">
    <location>
        <begin position="548"/>
        <end position="599"/>
    </location>
</feature>
<evidence type="ECO:0000256" key="8">
    <source>
        <dbReference type="ARBA" id="ARBA00022839"/>
    </source>
</evidence>
<evidence type="ECO:0000256" key="2">
    <source>
        <dbReference type="ARBA" id="ARBA00004123"/>
    </source>
</evidence>
<dbReference type="InterPro" id="IPR006086">
    <property type="entry name" value="XPG-I_dom"/>
</dbReference>
<feature type="region of interest" description="Disordered" evidence="14">
    <location>
        <begin position="341"/>
        <end position="363"/>
    </location>
</feature>
<dbReference type="GO" id="GO:0017108">
    <property type="term" value="F:5'-flap endonuclease activity"/>
    <property type="evidence" value="ECO:0007669"/>
    <property type="project" value="TreeGrafter"/>
</dbReference>
<evidence type="ECO:0000256" key="11">
    <source>
        <dbReference type="ARBA" id="ARBA00023125"/>
    </source>
</evidence>
<keyword evidence="7" id="KW-0378">Hydrolase</keyword>
<evidence type="ECO:0000256" key="9">
    <source>
        <dbReference type="ARBA" id="ARBA00022842"/>
    </source>
</evidence>
<dbReference type="InterPro" id="IPR008918">
    <property type="entry name" value="HhH2"/>
</dbReference>
<dbReference type="PRINTS" id="PR00853">
    <property type="entry name" value="XPGRADSUPER"/>
</dbReference>
<name>A0AA39RAJ7_9LECA</name>
<feature type="compositionally biased region" description="Low complexity" evidence="14">
    <location>
        <begin position="572"/>
        <end position="597"/>
    </location>
</feature>
<dbReference type="CDD" id="cd09908">
    <property type="entry name" value="H3TH_EXO1"/>
    <property type="match status" value="1"/>
</dbReference>
<evidence type="ECO:0000256" key="6">
    <source>
        <dbReference type="ARBA" id="ARBA00022763"/>
    </source>
</evidence>
<dbReference type="GO" id="GO:0035312">
    <property type="term" value="F:5'-3' DNA exonuclease activity"/>
    <property type="evidence" value="ECO:0007669"/>
    <property type="project" value="InterPro"/>
</dbReference>
<protein>
    <recommendedName>
        <fullName evidence="19">Exonuclease 1</fullName>
    </recommendedName>
</protein>
<keyword evidence="10" id="KW-0267">Excision nuclease</keyword>
<feature type="region of interest" description="Disordered" evidence="14">
    <location>
        <begin position="382"/>
        <end position="508"/>
    </location>
</feature>
<sequence length="735" mass="80988">MGINGLLPLLKSIQKPCHLKKFAGQTIGVDAYGWLHRGTVACAIDLALGKPTTKYVDFSMHRVRMLIHFGVIPYIVFDGDYLPSKAATEVERAKRREESKRKGLELYRLNKPSQAHLELQKAVDVTPEMARQLIDELKKIGVEYVVAPYEADAQLVYLERQGIIQGMLSEDSDLLVFGAKCLLTKLDQYGECVEINRADFAACREISLVGWSDAEFRRMAILSGCDYLASINRMGLKSAYRFVRRYKNIEKIIQMLQFDGQYYVPTDYLKKFYRAELTFLHQRVFCPLKKVVIMMAELGKEAQPEDFSFIGHEVSQDVAIGVAQGDLDPMTKQPIYVRRSATTTSQKAPWATPRRNTTQNTLDNKVGKSIESFFKAKRTPLAELDPNSFTPSPTQGRLLQQADGTTWESSPVPAGPPSLRSSVSMPTSVSRPALSARSAQSANLKNTASSHANSSKRRRLCLDSDDGQESGNAVTLDSERSRFFTSNLTAPSPSVKNSRTKRGRQTDIDIWSDDSIEDVMAGMPHAGEGLELSKQGKMEGFKNDCHEKLEDQNCTGPPNEVRAAEGLQSSNTSKGTVTSETSTSSDVASSTSSASSVPQTLTKHVMAELKALSQKCTYVAETEHMASQREIQQAKEASQSISKIVMPTKPLLQRQRSLTPLQRLGVGALNRSKSCSGQSSLPIAHSMGPDALMTKGSEDAVIPDSEDSADDTVSISEAKEQTKPQIDLGRFAFNG</sequence>
<dbReference type="PROSITE" id="PS00841">
    <property type="entry name" value="XPG_1"/>
    <property type="match status" value="1"/>
</dbReference>
<dbReference type="SUPFAM" id="SSF88723">
    <property type="entry name" value="PIN domain-like"/>
    <property type="match status" value="1"/>
</dbReference>
<keyword evidence="13" id="KW-0539">Nucleus</keyword>
<gene>
    <name evidence="17" type="ORF">JMJ35_000416</name>
</gene>
<keyword evidence="8" id="KW-0269">Exonuclease</keyword>
<evidence type="ECO:0000256" key="14">
    <source>
        <dbReference type="SAM" id="MobiDB-lite"/>
    </source>
</evidence>
<dbReference type="SMART" id="SM00279">
    <property type="entry name" value="HhH2"/>
    <property type="match status" value="1"/>
</dbReference>
<feature type="compositionally biased region" description="Polar residues" evidence="14">
    <location>
        <begin position="419"/>
        <end position="430"/>
    </location>
</feature>
<dbReference type="CDD" id="cd09857">
    <property type="entry name" value="PIN_EXO1"/>
    <property type="match status" value="1"/>
</dbReference>
<dbReference type="Gene3D" id="1.10.150.20">
    <property type="entry name" value="5' to 3' exonuclease, C-terminal subdomain"/>
    <property type="match status" value="1"/>
</dbReference>
<dbReference type="InterPro" id="IPR044752">
    <property type="entry name" value="PIN-like_EXO1"/>
</dbReference>
<evidence type="ECO:0000313" key="18">
    <source>
        <dbReference type="Proteomes" id="UP001166286"/>
    </source>
</evidence>
<dbReference type="GO" id="GO:0003677">
    <property type="term" value="F:DNA binding"/>
    <property type="evidence" value="ECO:0007669"/>
    <property type="project" value="UniProtKB-KW"/>
</dbReference>
<feature type="compositionally biased region" description="Polar residues" evidence="14">
    <location>
        <begin position="354"/>
        <end position="363"/>
    </location>
</feature>
<feature type="compositionally biased region" description="Polar residues" evidence="14">
    <location>
        <begin position="387"/>
        <end position="409"/>
    </location>
</feature>
<dbReference type="GO" id="GO:0046872">
    <property type="term" value="F:metal ion binding"/>
    <property type="evidence" value="ECO:0007669"/>
    <property type="project" value="UniProtKB-KW"/>
</dbReference>
<dbReference type="PANTHER" id="PTHR11081:SF65">
    <property type="entry name" value="DNA DAMAGE-INDUCIBLE PROTEIN DIN7-RELATED"/>
    <property type="match status" value="1"/>
</dbReference>
<feature type="region of interest" description="Disordered" evidence="14">
    <location>
        <begin position="671"/>
        <end position="735"/>
    </location>
</feature>
<keyword evidence="18" id="KW-1185">Reference proteome</keyword>
<keyword evidence="9" id="KW-0460">Magnesium</keyword>
<dbReference type="InterPro" id="IPR019974">
    <property type="entry name" value="XPG_CS"/>
</dbReference>
<comment type="caution">
    <text evidence="17">The sequence shown here is derived from an EMBL/GenBank/DDBJ whole genome shotgun (WGS) entry which is preliminary data.</text>
</comment>
<dbReference type="SMART" id="SM00484">
    <property type="entry name" value="XPGI"/>
    <property type="match status" value="1"/>
</dbReference>
<reference evidence="17" key="1">
    <citation type="submission" date="2023-03" db="EMBL/GenBank/DDBJ databases">
        <title>Complete genome of Cladonia borealis.</title>
        <authorList>
            <person name="Park H."/>
        </authorList>
    </citation>
    <scope>NUCLEOTIDE SEQUENCE</scope>
    <source>
        <strain evidence="17">ANT050790</strain>
    </source>
</reference>
<feature type="compositionally biased region" description="Polar residues" evidence="14">
    <location>
        <begin position="671"/>
        <end position="681"/>
    </location>
</feature>
<dbReference type="InterPro" id="IPR036279">
    <property type="entry name" value="5-3_exonuclease_C_sf"/>
</dbReference>
<dbReference type="Proteomes" id="UP001166286">
    <property type="component" value="Unassembled WGS sequence"/>
</dbReference>
<dbReference type="FunFam" id="3.40.50.1010:FF:000002">
    <property type="entry name" value="Exonuclease 1, putative"/>
    <property type="match status" value="1"/>
</dbReference>
<comment type="subcellular location">
    <subcellularLocation>
        <location evidence="2">Nucleus</location>
    </subcellularLocation>
</comment>
<dbReference type="EMBL" id="JAFEKC020000001">
    <property type="protein sequence ID" value="KAK0517261.1"/>
    <property type="molecule type" value="Genomic_DNA"/>
</dbReference>
<dbReference type="InterPro" id="IPR037315">
    <property type="entry name" value="EXO1_H3TH"/>
</dbReference>
<dbReference type="Pfam" id="PF00752">
    <property type="entry name" value="XPG_N"/>
    <property type="match status" value="1"/>
</dbReference>
<dbReference type="PANTHER" id="PTHR11081">
    <property type="entry name" value="FLAP ENDONUCLEASE FAMILY MEMBER"/>
    <property type="match status" value="1"/>
</dbReference>
<evidence type="ECO:0000256" key="3">
    <source>
        <dbReference type="ARBA" id="ARBA00010563"/>
    </source>
</evidence>
<comment type="similarity">
    <text evidence="3">Belongs to the XPG/RAD2 endonuclease family. EXO1 subfamily.</text>
</comment>
<dbReference type="InterPro" id="IPR029060">
    <property type="entry name" value="PIN-like_dom_sf"/>
</dbReference>
<dbReference type="GO" id="GO:0005634">
    <property type="term" value="C:nucleus"/>
    <property type="evidence" value="ECO:0007669"/>
    <property type="project" value="UniProtKB-SubCell"/>
</dbReference>
<dbReference type="AlphaFoldDB" id="A0AA39RAJ7"/>
<evidence type="ECO:0008006" key="19">
    <source>
        <dbReference type="Google" id="ProtNLM"/>
    </source>
</evidence>
<dbReference type="SUPFAM" id="SSF47807">
    <property type="entry name" value="5' to 3' exonuclease, C-terminal subdomain"/>
    <property type="match status" value="1"/>
</dbReference>
<evidence type="ECO:0000259" key="16">
    <source>
        <dbReference type="SMART" id="SM00485"/>
    </source>
</evidence>
<evidence type="ECO:0000256" key="4">
    <source>
        <dbReference type="ARBA" id="ARBA00022722"/>
    </source>
</evidence>
<keyword evidence="12" id="KW-0234">DNA repair</keyword>
<evidence type="ECO:0000256" key="1">
    <source>
        <dbReference type="ARBA" id="ARBA00001946"/>
    </source>
</evidence>
<dbReference type="PROSITE" id="PS00842">
    <property type="entry name" value="XPG_2"/>
    <property type="match status" value="1"/>
</dbReference>
<evidence type="ECO:0000256" key="5">
    <source>
        <dbReference type="ARBA" id="ARBA00022723"/>
    </source>
</evidence>
<evidence type="ECO:0000256" key="7">
    <source>
        <dbReference type="ARBA" id="ARBA00022801"/>
    </source>
</evidence>
<proteinExistence type="inferred from homology"/>
<dbReference type="SMART" id="SM00485">
    <property type="entry name" value="XPGN"/>
    <property type="match status" value="1"/>
</dbReference>
<feature type="compositionally biased region" description="Polar residues" evidence="14">
    <location>
        <begin position="483"/>
        <end position="497"/>
    </location>
</feature>
<dbReference type="GO" id="GO:0006281">
    <property type="term" value="P:DNA repair"/>
    <property type="evidence" value="ECO:0007669"/>
    <property type="project" value="UniProtKB-KW"/>
</dbReference>
<evidence type="ECO:0000259" key="15">
    <source>
        <dbReference type="SMART" id="SM00484"/>
    </source>
</evidence>
<evidence type="ECO:0000256" key="10">
    <source>
        <dbReference type="ARBA" id="ARBA00022881"/>
    </source>
</evidence>
<comment type="cofactor">
    <cofactor evidence="1">
        <name>Mg(2+)</name>
        <dbReference type="ChEBI" id="CHEBI:18420"/>
    </cofactor>
</comment>